<evidence type="ECO:0000313" key="2">
    <source>
        <dbReference type="Proteomes" id="UP000267342"/>
    </source>
</evidence>
<dbReference type="GO" id="GO:0006281">
    <property type="term" value="P:DNA repair"/>
    <property type="evidence" value="ECO:0007669"/>
    <property type="project" value="InterPro"/>
</dbReference>
<dbReference type="EMBL" id="AP018933">
    <property type="protein sequence ID" value="BBG29988.1"/>
    <property type="molecule type" value="Genomic_DNA"/>
</dbReference>
<dbReference type="STRING" id="1123510.GCA_000620025_01382"/>
<protein>
    <submittedName>
        <fullName evidence="1">Uncharacterized protein conserved in bacteria</fullName>
    </submittedName>
</protein>
<accession>A0A348HED6</accession>
<evidence type="ECO:0000313" key="1">
    <source>
        <dbReference type="EMBL" id="BBG29988.1"/>
    </source>
</evidence>
<organism evidence="1 2">
    <name type="scientific">Zymobacter palmae</name>
    <dbReference type="NCBI Taxonomy" id="33074"/>
    <lineage>
        <taxon>Bacteria</taxon>
        <taxon>Pseudomonadati</taxon>
        <taxon>Pseudomonadota</taxon>
        <taxon>Gammaproteobacteria</taxon>
        <taxon>Oceanospirillales</taxon>
        <taxon>Halomonadaceae</taxon>
        <taxon>Zymobacter group</taxon>
        <taxon>Zymobacter</taxon>
    </lineage>
</organism>
<proteinExistence type="predicted"/>
<dbReference type="GO" id="GO:0006310">
    <property type="term" value="P:DNA recombination"/>
    <property type="evidence" value="ECO:0007669"/>
    <property type="project" value="InterPro"/>
</dbReference>
<dbReference type="KEGG" id="zpl:ZBT109_1228"/>
<dbReference type="AlphaFoldDB" id="A0A348HED6"/>
<sequence>MIQVFVPYLGPSLNSIYAGVHWATRKKHADAAHRATQIAVRGMAPLTHPVRLTLQPVLGKGKRRLDCSNYGYTLKLIEDGLVRSGLLKDDTPDYVVSVQTLAPIRDPKRGSGVWVMIQEVAEGAA</sequence>
<gene>
    <name evidence="1" type="ORF">ZBT109_1228</name>
</gene>
<reference evidence="1 2" key="1">
    <citation type="submission" date="2018-09" db="EMBL/GenBank/DDBJ databases">
        <title>Zymobacter palmae IAM14233 (=T109) whole genome analysis.</title>
        <authorList>
            <person name="Yanase H."/>
        </authorList>
    </citation>
    <scope>NUCLEOTIDE SEQUENCE [LARGE SCALE GENOMIC DNA]</scope>
    <source>
        <strain evidence="1 2">IAM14233</strain>
    </source>
</reference>
<dbReference type="RefSeq" id="WP_051523719.1">
    <property type="nucleotide sequence ID" value="NZ_AP018933.1"/>
</dbReference>
<dbReference type="InterPro" id="IPR036614">
    <property type="entry name" value="RusA-like_sf"/>
</dbReference>
<dbReference type="OrthoDB" id="6168233at2"/>
<name>A0A348HED6_9GAMM</name>
<keyword evidence="2" id="KW-1185">Reference proteome</keyword>
<dbReference type="SUPFAM" id="SSF103084">
    <property type="entry name" value="Holliday junction resolvase RusA"/>
    <property type="match status" value="1"/>
</dbReference>
<dbReference type="GO" id="GO:0000287">
    <property type="term" value="F:magnesium ion binding"/>
    <property type="evidence" value="ECO:0007669"/>
    <property type="project" value="InterPro"/>
</dbReference>
<dbReference type="Proteomes" id="UP000267342">
    <property type="component" value="Chromosome"/>
</dbReference>
<dbReference type="Gene3D" id="3.30.1330.70">
    <property type="entry name" value="Holliday junction resolvase RusA"/>
    <property type="match status" value="1"/>
</dbReference>